<dbReference type="Proteomes" id="UP000325313">
    <property type="component" value="Unassembled WGS sequence"/>
</dbReference>
<dbReference type="EMBL" id="VSWC01000093">
    <property type="protein sequence ID" value="KAA1088974.1"/>
    <property type="molecule type" value="Genomic_DNA"/>
</dbReference>
<evidence type="ECO:0000313" key="4">
    <source>
        <dbReference type="Proteomes" id="UP000324748"/>
    </source>
</evidence>
<evidence type="ECO:0000313" key="5">
    <source>
        <dbReference type="Proteomes" id="UP000325313"/>
    </source>
</evidence>
<organism evidence="2 5">
    <name type="scientific">Puccinia graminis f. sp. tritici</name>
    <dbReference type="NCBI Taxonomy" id="56615"/>
    <lineage>
        <taxon>Eukaryota</taxon>
        <taxon>Fungi</taxon>
        <taxon>Dikarya</taxon>
        <taxon>Basidiomycota</taxon>
        <taxon>Pucciniomycotina</taxon>
        <taxon>Pucciniomycetes</taxon>
        <taxon>Pucciniales</taxon>
        <taxon>Pucciniaceae</taxon>
        <taxon>Puccinia</taxon>
    </lineage>
</organism>
<feature type="compositionally biased region" description="Polar residues" evidence="1">
    <location>
        <begin position="74"/>
        <end position="86"/>
    </location>
</feature>
<feature type="compositionally biased region" description="Basic residues" evidence="1">
    <location>
        <begin position="87"/>
        <end position="100"/>
    </location>
</feature>
<comment type="caution">
    <text evidence="2">The sequence shown here is derived from an EMBL/GenBank/DDBJ whole genome shotgun (WGS) entry which is preliminary data.</text>
</comment>
<dbReference type="Proteomes" id="UP000324748">
    <property type="component" value="Unassembled WGS sequence"/>
</dbReference>
<dbReference type="EMBL" id="VDEP01000410">
    <property type="protein sequence ID" value="KAA1086464.1"/>
    <property type="molecule type" value="Genomic_DNA"/>
</dbReference>
<feature type="region of interest" description="Disordered" evidence="1">
    <location>
        <begin position="40"/>
        <end position="62"/>
    </location>
</feature>
<evidence type="ECO:0000313" key="3">
    <source>
        <dbReference type="EMBL" id="KAA1088974.1"/>
    </source>
</evidence>
<protein>
    <submittedName>
        <fullName evidence="2">Uncharacterized protein</fullName>
    </submittedName>
</protein>
<reference evidence="4 5" key="1">
    <citation type="submission" date="2019-05" db="EMBL/GenBank/DDBJ databases">
        <title>Emergence of the Ug99 lineage of the wheat stem rust pathogen through somatic hybridization.</title>
        <authorList>
            <person name="Li F."/>
            <person name="Upadhyaya N.M."/>
            <person name="Sperschneider J."/>
            <person name="Matny O."/>
            <person name="Nguyen-Phuc H."/>
            <person name="Mago R."/>
            <person name="Raley C."/>
            <person name="Miller M.E."/>
            <person name="Silverstein K.A.T."/>
            <person name="Henningsen E."/>
            <person name="Hirsch C.D."/>
            <person name="Visser B."/>
            <person name="Pretorius Z.A."/>
            <person name="Steffenson B.J."/>
            <person name="Schwessinger B."/>
            <person name="Dodds P.N."/>
            <person name="Figueroa M."/>
        </authorList>
    </citation>
    <scope>NUCLEOTIDE SEQUENCE [LARGE SCALE GENOMIC DNA]</scope>
    <source>
        <strain evidence="3">21-0</strain>
        <strain evidence="2 5">Ug99</strain>
    </source>
</reference>
<proteinExistence type="predicted"/>
<gene>
    <name evidence="3" type="ORF">PGT21_002782</name>
    <name evidence="2" type="ORF">PGTUg99_018895</name>
</gene>
<evidence type="ECO:0000256" key="1">
    <source>
        <dbReference type="SAM" id="MobiDB-lite"/>
    </source>
</evidence>
<evidence type="ECO:0000313" key="2">
    <source>
        <dbReference type="EMBL" id="KAA1086464.1"/>
    </source>
</evidence>
<name>A0A5B0ND57_PUCGR</name>
<accession>A0A5B0ND57</accession>
<dbReference type="AlphaFoldDB" id="A0A5B0ND57"/>
<feature type="region of interest" description="Disordered" evidence="1">
    <location>
        <begin position="74"/>
        <end position="100"/>
    </location>
</feature>
<sequence>MSPAKDAGLAGFCHLKQAWHDRSDLFVLGRANLRSGVPDSYVPDSPRLGAPSAPSESPITTRRAIGMHVVPRARQTNCSDASPSPRKTQKTHHLAKTSIS</sequence>
<keyword evidence="4" id="KW-1185">Reference proteome</keyword>